<dbReference type="EMBL" id="LR130778">
    <property type="protein sequence ID" value="VDN47035.1"/>
    <property type="molecule type" value="Genomic_DNA"/>
</dbReference>
<dbReference type="OrthoDB" id="9783294at2"/>
<evidence type="ECO:0000313" key="2">
    <source>
        <dbReference type="Proteomes" id="UP000279029"/>
    </source>
</evidence>
<reference evidence="1 2" key="1">
    <citation type="submission" date="2018-09" db="EMBL/GenBank/DDBJ databases">
        <authorList>
            <person name="Postec A."/>
        </authorList>
    </citation>
    <scope>NUCLEOTIDE SEQUENCE [LARGE SCALE GENOMIC DNA]</scope>
    <source>
        <strain evidence="1">70B-A</strain>
    </source>
</reference>
<dbReference type="SUPFAM" id="SSF55729">
    <property type="entry name" value="Acyl-CoA N-acyltransferases (Nat)"/>
    <property type="match status" value="1"/>
</dbReference>
<protein>
    <recommendedName>
        <fullName evidence="3">N-acetyltransferase domain-containing protein</fullName>
    </recommendedName>
</protein>
<dbReference type="Proteomes" id="UP000279029">
    <property type="component" value="Chromosome"/>
</dbReference>
<evidence type="ECO:0000313" key="1">
    <source>
        <dbReference type="EMBL" id="VDN47035.1"/>
    </source>
</evidence>
<proteinExistence type="predicted"/>
<evidence type="ECO:0008006" key="3">
    <source>
        <dbReference type="Google" id="ProtNLM"/>
    </source>
</evidence>
<dbReference type="KEGG" id="cbar:PATL70BA_1160"/>
<dbReference type="Gene3D" id="3.40.630.30">
    <property type="match status" value="1"/>
</dbReference>
<keyword evidence="2" id="KW-1185">Reference proteome</keyword>
<name>A0A3P7NVV3_9FIRM</name>
<sequence length="180" mass="20788">MSIVFIEALDKTPYEQEVWEILCECDQEFLPSLSSRESSSQKILGGLEAPKTLLPYRYFEVMKTQNYIITLDESCDVSGFMTFIHKYACEELADIGISNYITTICVKKSHRNQGLLKQMYGYIEKDLPNSYMLPYVSTRTWSTNTHHLAALHSLGFTEAYKLINHRGEGIDTIYFSKKIR</sequence>
<organism evidence="1 2">
    <name type="scientific">Petrocella atlantisensis</name>
    <dbReference type="NCBI Taxonomy" id="2173034"/>
    <lineage>
        <taxon>Bacteria</taxon>
        <taxon>Bacillati</taxon>
        <taxon>Bacillota</taxon>
        <taxon>Clostridia</taxon>
        <taxon>Lachnospirales</taxon>
        <taxon>Vallitaleaceae</taxon>
        <taxon>Petrocella</taxon>
    </lineage>
</organism>
<dbReference type="InterPro" id="IPR016181">
    <property type="entry name" value="Acyl_CoA_acyltransferase"/>
</dbReference>
<gene>
    <name evidence="1" type="ORF">PATL70BA_1160</name>
</gene>
<dbReference type="AlphaFoldDB" id="A0A3P7NVV3"/>
<accession>A0A3P7NVV3</accession>
<dbReference type="RefSeq" id="WP_125136439.1">
    <property type="nucleotide sequence ID" value="NZ_LR130778.1"/>
</dbReference>